<keyword evidence="6" id="KW-0560">Oxidoreductase</keyword>
<dbReference type="Ensembl" id="ENSCSET00000023241.1">
    <property type="protein sequence ID" value="ENSCSEP00000022946.1"/>
    <property type="gene ID" value="ENSCSEG00000014598.1"/>
</dbReference>
<dbReference type="InterPro" id="IPR041575">
    <property type="entry name" value="Rubredoxin_C"/>
</dbReference>
<keyword evidence="11" id="KW-1185">Reference proteome</keyword>
<evidence type="ECO:0000259" key="9">
    <source>
        <dbReference type="Pfam" id="PF18267"/>
    </source>
</evidence>
<evidence type="ECO:0000313" key="11">
    <source>
        <dbReference type="Proteomes" id="UP000265120"/>
    </source>
</evidence>
<dbReference type="Pfam" id="PF18267">
    <property type="entry name" value="Rubredoxin_C"/>
    <property type="match status" value="1"/>
</dbReference>
<dbReference type="InterPro" id="IPR050260">
    <property type="entry name" value="FAD-bd_OxRdtase"/>
</dbReference>
<evidence type="ECO:0000256" key="2">
    <source>
        <dbReference type="ARBA" id="ARBA00008147"/>
    </source>
</evidence>
<dbReference type="AlphaFoldDB" id="A0A3P8WBC9"/>
<organism evidence="10 11">
    <name type="scientific">Cynoglossus semilaevis</name>
    <name type="common">Tongue sole</name>
    <dbReference type="NCBI Taxonomy" id="244447"/>
    <lineage>
        <taxon>Eukaryota</taxon>
        <taxon>Metazoa</taxon>
        <taxon>Chordata</taxon>
        <taxon>Craniata</taxon>
        <taxon>Vertebrata</taxon>
        <taxon>Euteleostomi</taxon>
        <taxon>Actinopterygii</taxon>
        <taxon>Neopterygii</taxon>
        <taxon>Teleostei</taxon>
        <taxon>Neoteleostei</taxon>
        <taxon>Acanthomorphata</taxon>
        <taxon>Carangaria</taxon>
        <taxon>Pleuronectiformes</taxon>
        <taxon>Pleuronectoidei</taxon>
        <taxon>Cynoglossidae</taxon>
        <taxon>Cynoglossinae</taxon>
        <taxon>Cynoglossus</taxon>
    </lineage>
</organism>
<evidence type="ECO:0000256" key="1">
    <source>
        <dbReference type="ARBA" id="ARBA00001974"/>
    </source>
</evidence>
<reference evidence="10 11" key="1">
    <citation type="journal article" date="2014" name="Nat. Genet.">
        <title>Whole-genome sequence of a flatfish provides insights into ZW sex chromosome evolution and adaptation to a benthic lifestyle.</title>
        <authorList>
            <person name="Chen S."/>
            <person name="Zhang G."/>
            <person name="Shao C."/>
            <person name="Huang Q."/>
            <person name="Liu G."/>
            <person name="Zhang P."/>
            <person name="Song W."/>
            <person name="An N."/>
            <person name="Chalopin D."/>
            <person name="Volff J.N."/>
            <person name="Hong Y."/>
            <person name="Li Q."/>
            <person name="Sha Z."/>
            <person name="Zhou H."/>
            <person name="Xie M."/>
            <person name="Yu Q."/>
            <person name="Liu Y."/>
            <person name="Xiang H."/>
            <person name="Wang N."/>
            <person name="Wu K."/>
            <person name="Yang C."/>
            <person name="Zhou Q."/>
            <person name="Liao X."/>
            <person name="Yang L."/>
            <person name="Hu Q."/>
            <person name="Zhang J."/>
            <person name="Meng L."/>
            <person name="Jin L."/>
            <person name="Tian Y."/>
            <person name="Lian J."/>
            <person name="Yang J."/>
            <person name="Miao G."/>
            <person name="Liu S."/>
            <person name="Liang Z."/>
            <person name="Yan F."/>
            <person name="Li Y."/>
            <person name="Sun B."/>
            <person name="Zhang H."/>
            <person name="Zhang J."/>
            <person name="Zhu Y."/>
            <person name="Du M."/>
            <person name="Zhao Y."/>
            <person name="Schartl M."/>
            <person name="Tang Q."/>
            <person name="Wang J."/>
        </authorList>
    </citation>
    <scope>NUCLEOTIDE SEQUENCE</scope>
</reference>
<reference evidence="10" key="2">
    <citation type="submission" date="2025-08" db="UniProtKB">
        <authorList>
            <consortium name="Ensembl"/>
        </authorList>
    </citation>
    <scope>IDENTIFICATION</scope>
</reference>
<evidence type="ECO:0000259" key="8">
    <source>
        <dbReference type="Pfam" id="PF07992"/>
    </source>
</evidence>
<dbReference type="InterPro" id="IPR016156">
    <property type="entry name" value="FAD/NAD-linked_Rdtase_dimer_sf"/>
</dbReference>
<dbReference type="PANTHER" id="PTHR43429">
    <property type="entry name" value="PYRIDINE NUCLEOTIDE-DISULFIDE OXIDOREDUCTASE DOMAIN-CONTAINING"/>
    <property type="match status" value="1"/>
</dbReference>
<dbReference type="GO" id="GO:0016491">
    <property type="term" value="F:oxidoreductase activity"/>
    <property type="evidence" value="ECO:0007669"/>
    <property type="project" value="UniProtKB-KW"/>
</dbReference>
<name>A0A3P8WBC9_CYNSE</name>
<accession>A0A3P8WBC9</accession>
<dbReference type="Gene3D" id="3.30.390.30">
    <property type="match status" value="1"/>
</dbReference>
<feature type="domain" description="FAD/NAD(P)-binding" evidence="8">
    <location>
        <begin position="259"/>
        <end position="342"/>
    </location>
</feature>
<protein>
    <recommendedName>
        <fullName evidence="3">Pyridine nucleotide-disulfide oxidoreductase domain-containing protein 1</fullName>
    </recommendedName>
</protein>
<proteinExistence type="inferred from homology"/>
<dbReference type="InterPro" id="IPR023753">
    <property type="entry name" value="FAD/NAD-binding_dom"/>
</dbReference>
<dbReference type="OMA" id="MCENLIL"/>
<dbReference type="PANTHER" id="PTHR43429:SF2">
    <property type="entry name" value="PYRIDINE NUCLEOTIDE-DISULFIDE OXIDOREDUCTASE DOMAIN-CONTAINING PROTEIN 1"/>
    <property type="match status" value="1"/>
</dbReference>
<comment type="similarity">
    <text evidence="2">Belongs to the class-I pyridine nucleotide-disulfide oxidoreductase family. PYROXD1 subfamily.</text>
</comment>
<dbReference type="Pfam" id="PF07992">
    <property type="entry name" value="Pyr_redox_2"/>
    <property type="match status" value="2"/>
</dbReference>
<keyword evidence="4" id="KW-0285">Flavoprotein</keyword>
<feature type="domain" description="NADH-rubredoxin oxidoreductase C-terminal" evidence="9">
    <location>
        <begin position="370"/>
        <end position="437"/>
    </location>
</feature>
<sequence length="459" mass="50568">MGMADKAEKTFKFVVVGGGIAGVTCVEKLSSQIPSAEVALITAGPHIKAVTNFKQVSKTLEEFEIEERPSSVLVQTFPNLTVIHSAVKSLNTTSHCIETADGRVYGYEKLCICSGGRPKLLTQDNPYVLGIRDTDSAQEFQKRLSKARRIVVVGNGGIALELVYEVEGCEVIWAIKDKAIGNTFFDAGAAQFLIPSLDAGRPERLVQCKRPRYTTEEPADGASHIYTAQGSALAENYFILLSVFFFCPSLSGGSWPVYVQLTNGKTIGCDFVVSATGVVPNTEPFLHGNNFLLAEDAGLRVDDQMMTSEPDVYAAGDVCTACWEHSSLWQQMRLWTQARQMGWYVGRCMAAHVLSEPVELDFCFELFSHITKFFNYKVVLLGKFNGQGLGSNQELLVRCTKGQEYVKVVLHGGRMVGAVLIGETDLEETFENLILNQMDLTPYGEDLLNPNIDIEDYFD</sequence>
<keyword evidence="5" id="KW-0274">FAD</keyword>
<evidence type="ECO:0000313" key="10">
    <source>
        <dbReference type="Ensembl" id="ENSCSEP00000022946.1"/>
    </source>
</evidence>
<dbReference type="Gene3D" id="3.50.50.60">
    <property type="entry name" value="FAD/NAD(P)-binding domain"/>
    <property type="match status" value="2"/>
</dbReference>
<evidence type="ECO:0000256" key="5">
    <source>
        <dbReference type="ARBA" id="ARBA00022827"/>
    </source>
</evidence>
<dbReference type="PRINTS" id="PR00368">
    <property type="entry name" value="FADPNR"/>
</dbReference>
<feature type="domain" description="FAD/NAD(P)-binding" evidence="8">
    <location>
        <begin position="12"/>
        <end position="165"/>
    </location>
</feature>
<reference evidence="10" key="3">
    <citation type="submission" date="2025-09" db="UniProtKB">
        <authorList>
            <consortium name="Ensembl"/>
        </authorList>
    </citation>
    <scope>IDENTIFICATION</scope>
</reference>
<evidence type="ECO:0000256" key="3">
    <source>
        <dbReference type="ARBA" id="ARBA00018240"/>
    </source>
</evidence>
<evidence type="ECO:0000256" key="7">
    <source>
        <dbReference type="ARBA" id="ARBA00045921"/>
    </source>
</evidence>
<dbReference type="InterPro" id="IPR036188">
    <property type="entry name" value="FAD/NAD-bd_sf"/>
</dbReference>
<evidence type="ECO:0000256" key="4">
    <source>
        <dbReference type="ARBA" id="ARBA00022630"/>
    </source>
</evidence>
<comment type="cofactor">
    <cofactor evidence="1">
        <name>FAD</name>
        <dbReference type="ChEBI" id="CHEBI:57692"/>
    </cofactor>
</comment>
<comment type="function">
    <text evidence="7">Probable FAD-dependent oxidoreductase; involved in the cellular oxidative stress response. Required for normal sarcomere structure and muscle fiber integrity.</text>
</comment>
<dbReference type="Proteomes" id="UP000265120">
    <property type="component" value="Chromosome 8"/>
</dbReference>
<dbReference type="GeneTree" id="ENSGT00390000014894"/>
<dbReference type="SUPFAM" id="SSF51905">
    <property type="entry name" value="FAD/NAD(P)-binding domain"/>
    <property type="match status" value="2"/>
</dbReference>
<evidence type="ECO:0000256" key="6">
    <source>
        <dbReference type="ARBA" id="ARBA00023002"/>
    </source>
</evidence>